<dbReference type="Pfam" id="PF17917">
    <property type="entry name" value="RT_RNaseH"/>
    <property type="match status" value="1"/>
</dbReference>
<keyword evidence="4" id="KW-0255">Endonuclease</keyword>
<feature type="compositionally biased region" description="Polar residues" evidence="7">
    <location>
        <begin position="350"/>
        <end position="361"/>
    </location>
</feature>
<dbReference type="EMBL" id="JAINUG010000114">
    <property type="protein sequence ID" value="KAJ8395749.1"/>
    <property type="molecule type" value="Genomic_DNA"/>
</dbReference>
<accession>A0AAD7S4C3</accession>
<dbReference type="PANTHER" id="PTHR37984:SF5">
    <property type="entry name" value="PROTEIN NYNRIN-LIKE"/>
    <property type="match status" value="1"/>
</dbReference>
<keyword evidence="5" id="KW-0378">Hydrolase</keyword>
<dbReference type="GO" id="GO:0016787">
    <property type="term" value="F:hydrolase activity"/>
    <property type="evidence" value="ECO:0007669"/>
    <property type="project" value="UniProtKB-KW"/>
</dbReference>
<feature type="domain" description="Reverse transcriptase RNase H-like" evidence="8">
    <location>
        <begin position="82"/>
        <end position="155"/>
    </location>
</feature>
<gene>
    <name evidence="9" type="ORF">AAFF_G00029860</name>
</gene>
<dbReference type="Proteomes" id="UP001221898">
    <property type="component" value="Unassembled WGS sequence"/>
</dbReference>
<evidence type="ECO:0000256" key="5">
    <source>
        <dbReference type="ARBA" id="ARBA00022801"/>
    </source>
</evidence>
<keyword evidence="3" id="KW-0540">Nuclease</keyword>
<dbReference type="SUPFAM" id="SSF56672">
    <property type="entry name" value="DNA/RNA polymerases"/>
    <property type="match status" value="1"/>
</dbReference>
<proteinExistence type="predicted"/>
<evidence type="ECO:0000256" key="6">
    <source>
        <dbReference type="ARBA" id="ARBA00022918"/>
    </source>
</evidence>
<dbReference type="InterPro" id="IPR041373">
    <property type="entry name" value="RT_RNaseH"/>
</dbReference>
<comment type="caution">
    <text evidence="9">The sequence shown here is derived from an EMBL/GenBank/DDBJ whole genome shotgun (WGS) entry which is preliminary data.</text>
</comment>
<evidence type="ECO:0000256" key="7">
    <source>
        <dbReference type="SAM" id="MobiDB-lite"/>
    </source>
</evidence>
<dbReference type="GO" id="GO:0004519">
    <property type="term" value="F:endonuclease activity"/>
    <property type="evidence" value="ECO:0007669"/>
    <property type="project" value="UniProtKB-KW"/>
</dbReference>
<keyword evidence="1" id="KW-0808">Transferase</keyword>
<sequence length="361" mass="39924">MPASTGKSLPAPVRHAPLSQPTSPSVETAGTVRELWRHSCSGLDPHQWQQLERLLEDNADLFTARVTWGWEPSSLRRTATVGAVAYYSGALSQAEQNYCVTRRELLAVVEALRHFRPYLQGSHFRLRTDHASLTWLLKFKHPEGQVARWLEELQECNFKIEHRAGRHHTNTDALSCHPCAELGCGHCHRQEEKSQVEPEVAAVHTISEAGWLPVSPEQLREGQEADGTLWKVRGWLEAANRHNGLRSRLRGPSSRPTTGSGGALSCGTGWRIGDGRHPGWEATSSNSSFPERSAPKSSGWCMARWGRATSATIGLHPTTHSPPKPQLADRKVAALSPQHHWCDTAHPRSTHSATAATKLPQ</sequence>
<dbReference type="InterPro" id="IPR043502">
    <property type="entry name" value="DNA/RNA_pol_sf"/>
</dbReference>
<evidence type="ECO:0000256" key="2">
    <source>
        <dbReference type="ARBA" id="ARBA00022695"/>
    </source>
</evidence>
<evidence type="ECO:0000256" key="1">
    <source>
        <dbReference type="ARBA" id="ARBA00022679"/>
    </source>
</evidence>
<dbReference type="InterPro" id="IPR050951">
    <property type="entry name" value="Retrovirus_Pol_polyprotein"/>
</dbReference>
<dbReference type="CDD" id="cd09274">
    <property type="entry name" value="RNase_HI_RT_Ty3"/>
    <property type="match status" value="1"/>
</dbReference>
<keyword evidence="10" id="KW-1185">Reference proteome</keyword>
<evidence type="ECO:0000313" key="10">
    <source>
        <dbReference type="Proteomes" id="UP001221898"/>
    </source>
</evidence>
<name>A0AAD7S4C3_9TELE</name>
<evidence type="ECO:0000256" key="3">
    <source>
        <dbReference type="ARBA" id="ARBA00022722"/>
    </source>
</evidence>
<dbReference type="PANTHER" id="PTHR37984">
    <property type="entry name" value="PROTEIN CBG26694"/>
    <property type="match status" value="1"/>
</dbReference>
<reference evidence="9" key="1">
    <citation type="journal article" date="2023" name="Science">
        <title>Genome structures resolve the early diversification of teleost fishes.</title>
        <authorList>
            <person name="Parey E."/>
            <person name="Louis A."/>
            <person name="Montfort J."/>
            <person name="Bouchez O."/>
            <person name="Roques C."/>
            <person name="Iampietro C."/>
            <person name="Lluch J."/>
            <person name="Castinel A."/>
            <person name="Donnadieu C."/>
            <person name="Desvignes T."/>
            <person name="Floi Bucao C."/>
            <person name="Jouanno E."/>
            <person name="Wen M."/>
            <person name="Mejri S."/>
            <person name="Dirks R."/>
            <person name="Jansen H."/>
            <person name="Henkel C."/>
            <person name="Chen W.J."/>
            <person name="Zahm M."/>
            <person name="Cabau C."/>
            <person name="Klopp C."/>
            <person name="Thompson A.W."/>
            <person name="Robinson-Rechavi M."/>
            <person name="Braasch I."/>
            <person name="Lecointre G."/>
            <person name="Bobe J."/>
            <person name="Postlethwait J.H."/>
            <person name="Berthelot C."/>
            <person name="Roest Crollius H."/>
            <person name="Guiguen Y."/>
        </authorList>
    </citation>
    <scope>NUCLEOTIDE SEQUENCE</scope>
    <source>
        <strain evidence="9">NC1722</strain>
    </source>
</reference>
<feature type="region of interest" description="Disordered" evidence="7">
    <location>
        <begin position="1"/>
        <end position="27"/>
    </location>
</feature>
<evidence type="ECO:0000259" key="8">
    <source>
        <dbReference type="Pfam" id="PF17917"/>
    </source>
</evidence>
<organism evidence="9 10">
    <name type="scientific">Aldrovandia affinis</name>
    <dbReference type="NCBI Taxonomy" id="143900"/>
    <lineage>
        <taxon>Eukaryota</taxon>
        <taxon>Metazoa</taxon>
        <taxon>Chordata</taxon>
        <taxon>Craniata</taxon>
        <taxon>Vertebrata</taxon>
        <taxon>Euteleostomi</taxon>
        <taxon>Actinopterygii</taxon>
        <taxon>Neopterygii</taxon>
        <taxon>Teleostei</taxon>
        <taxon>Notacanthiformes</taxon>
        <taxon>Halosauridae</taxon>
        <taxon>Aldrovandia</taxon>
    </lineage>
</organism>
<keyword evidence="6" id="KW-0695">RNA-directed DNA polymerase</keyword>
<evidence type="ECO:0000256" key="4">
    <source>
        <dbReference type="ARBA" id="ARBA00022759"/>
    </source>
</evidence>
<keyword evidence="2" id="KW-0548">Nucleotidyltransferase</keyword>
<feature type="region of interest" description="Disordered" evidence="7">
    <location>
        <begin position="246"/>
        <end position="298"/>
    </location>
</feature>
<evidence type="ECO:0000313" key="9">
    <source>
        <dbReference type="EMBL" id="KAJ8395749.1"/>
    </source>
</evidence>
<protein>
    <recommendedName>
        <fullName evidence="8">Reverse transcriptase RNase H-like domain-containing protein</fullName>
    </recommendedName>
</protein>
<dbReference type="AlphaFoldDB" id="A0AAD7S4C3"/>
<feature type="region of interest" description="Disordered" evidence="7">
    <location>
        <begin position="342"/>
        <end position="361"/>
    </location>
</feature>
<dbReference type="GO" id="GO:0003964">
    <property type="term" value="F:RNA-directed DNA polymerase activity"/>
    <property type="evidence" value="ECO:0007669"/>
    <property type="project" value="UniProtKB-KW"/>
</dbReference>